<evidence type="ECO:0000313" key="7">
    <source>
        <dbReference type="Proteomes" id="UP000312032"/>
    </source>
</evidence>
<dbReference type="InterPro" id="IPR050109">
    <property type="entry name" value="HTH-type_TetR-like_transc_reg"/>
</dbReference>
<dbReference type="Pfam" id="PF00440">
    <property type="entry name" value="TetR_N"/>
    <property type="match status" value="1"/>
</dbReference>
<dbReference type="OrthoDB" id="9816296at2"/>
<sequence length="195" mass="21467">MVRKTADQRRKEGLAAARRLIARDGISEASVRRVAEEAGMSTGSLRHIFPSHDDLFVAVLGECFSLQGEKIGQILNEARQGRREVFDACVEAISLVLPLTEKTLAESLSHLAILAGGGRSPALEKARRQAAEKLDYLCESIGRFSEKPEAFDAVELRLLIDGLMVRGIERGPEDLVPLLKKALVRMGIPRSNPRR</sequence>
<evidence type="ECO:0000256" key="2">
    <source>
        <dbReference type="ARBA" id="ARBA00023125"/>
    </source>
</evidence>
<accession>A0A5C4U2V4</accession>
<dbReference type="Proteomes" id="UP000312032">
    <property type="component" value="Unassembled WGS sequence"/>
</dbReference>
<dbReference type="GO" id="GO:0000976">
    <property type="term" value="F:transcription cis-regulatory region binding"/>
    <property type="evidence" value="ECO:0007669"/>
    <property type="project" value="TreeGrafter"/>
</dbReference>
<evidence type="ECO:0000259" key="5">
    <source>
        <dbReference type="PROSITE" id="PS50977"/>
    </source>
</evidence>
<dbReference type="PROSITE" id="PS50977">
    <property type="entry name" value="HTH_TETR_2"/>
    <property type="match status" value="1"/>
</dbReference>
<dbReference type="GO" id="GO:0003700">
    <property type="term" value="F:DNA-binding transcription factor activity"/>
    <property type="evidence" value="ECO:0007669"/>
    <property type="project" value="TreeGrafter"/>
</dbReference>
<keyword evidence="1" id="KW-0805">Transcription regulation</keyword>
<dbReference type="RefSeq" id="WP_139466191.1">
    <property type="nucleotide sequence ID" value="NZ_VDHJ01000012.1"/>
</dbReference>
<keyword evidence="2 4" id="KW-0238">DNA-binding</keyword>
<dbReference type="AlphaFoldDB" id="A0A5C4U2V4"/>
<proteinExistence type="predicted"/>
<evidence type="ECO:0000256" key="4">
    <source>
        <dbReference type="PROSITE-ProRule" id="PRU00335"/>
    </source>
</evidence>
<name>A0A5C4U2V4_9CORY</name>
<reference evidence="6 7" key="1">
    <citation type="submission" date="2019-06" db="EMBL/GenBank/DDBJ databases">
        <authorList>
            <person name="Li J."/>
        </authorList>
    </citation>
    <scope>NUCLEOTIDE SEQUENCE [LARGE SCALE GENOMIC DNA]</scope>
    <source>
        <strain evidence="6 7">LMG 28165</strain>
    </source>
</reference>
<dbReference type="PANTHER" id="PTHR30055">
    <property type="entry name" value="HTH-TYPE TRANSCRIPTIONAL REGULATOR RUTR"/>
    <property type="match status" value="1"/>
</dbReference>
<protein>
    <submittedName>
        <fullName evidence="6">TetR family transcriptional regulator</fullName>
    </submittedName>
</protein>
<dbReference type="InterPro" id="IPR001647">
    <property type="entry name" value="HTH_TetR"/>
</dbReference>
<feature type="domain" description="HTH tetR-type" evidence="5">
    <location>
        <begin position="7"/>
        <end position="67"/>
    </location>
</feature>
<evidence type="ECO:0000256" key="1">
    <source>
        <dbReference type="ARBA" id="ARBA00023015"/>
    </source>
</evidence>
<gene>
    <name evidence="6" type="ORF">FHE74_09045</name>
</gene>
<comment type="caution">
    <text evidence="6">The sequence shown here is derived from an EMBL/GenBank/DDBJ whole genome shotgun (WGS) entry which is preliminary data.</text>
</comment>
<dbReference type="PANTHER" id="PTHR30055:SF234">
    <property type="entry name" value="HTH-TYPE TRANSCRIPTIONAL REGULATOR BETI"/>
    <property type="match status" value="1"/>
</dbReference>
<dbReference type="EMBL" id="VDHJ01000012">
    <property type="protein sequence ID" value="TNL95730.1"/>
    <property type="molecule type" value="Genomic_DNA"/>
</dbReference>
<feature type="DNA-binding region" description="H-T-H motif" evidence="4">
    <location>
        <begin position="30"/>
        <end position="49"/>
    </location>
</feature>
<evidence type="ECO:0000256" key="3">
    <source>
        <dbReference type="ARBA" id="ARBA00023163"/>
    </source>
</evidence>
<keyword evidence="7" id="KW-1185">Reference proteome</keyword>
<dbReference type="SUPFAM" id="SSF46689">
    <property type="entry name" value="Homeodomain-like"/>
    <property type="match status" value="1"/>
</dbReference>
<keyword evidence="3" id="KW-0804">Transcription</keyword>
<dbReference type="Gene3D" id="1.10.357.10">
    <property type="entry name" value="Tetracycline Repressor, domain 2"/>
    <property type="match status" value="1"/>
</dbReference>
<organism evidence="6 7">
    <name type="scientific">Corynebacterium tapiri</name>
    <dbReference type="NCBI Taxonomy" id="1448266"/>
    <lineage>
        <taxon>Bacteria</taxon>
        <taxon>Bacillati</taxon>
        <taxon>Actinomycetota</taxon>
        <taxon>Actinomycetes</taxon>
        <taxon>Mycobacteriales</taxon>
        <taxon>Corynebacteriaceae</taxon>
        <taxon>Corynebacterium</taxon>
    </lineage>
</organism>
<dbReference type="InterPro" id="IPR009057">
    <property type="entry name" value="Homeodomain-like_sf"/>
</dbReference>
<evidence type="ECO:0000313" key="6">
    <source>
        <dbReference type="EMBL" id="TNL95730.1"/>
    </source>
</evidence>